<dbReference type="InterPro" id="IPR000835">
    <property type="entry name" value="HTH_MarR-typ"/>
</dbReference>
<organism evidence="2 3">
    <name type="scientific">Velamenicoccus archaeovorus</name>
    <dbReference type="NCBI Taxonomy" id="1930593"/>
    <lineage>
        <taxon>Bacteria</taxon>
        <taxon>Pseudomonadati</taxon>
        <taxon>Candidatus Omnitrophota</taxon>
        <taxon>Candidatus Velamenicoccus</taxon>
    </lineage>
</organism>
<dbReference type="InterPro" id="IPR036388">
    <property type="entry name" value="WH-like_DNA-bd_sf"/>
</dbReference>
<proteinExistence type="predicted"/>
<evidence type="ECO:0000313" key="3">
    <source>
        <dbReference type="Proteomes" id="UP000287243"/>
    </source>
</evidence>
<dbReference type="AlphaFoldDB" id="A0A410P6W7"/>
<dbReference type="GO" id="GO:0003700">
    <property type="term" value="F:DNA-binding transcription factor activity"/>
    <property type="evidence" value="ECO:0007669"/>
    <property type="project" value="InterPro"/>
</dbReference>
<dbReference type="GO" id="GO:0006950">
    <property type="term" value="P:response to stress"/>
    <property type="evidence" value="ECO:0007669"/>
    <property type="project" value="TreeGrafter"/>
</dbReference>
<dbReference type="EMBL" id="CP019384">
    <property type="protein sequence ID" value="QAT17808.1"/>
    <property type="molecule type" value="Genomic_DNA"/>
</dbReference>
<name>A0A410P6W7_VELA1</name>
<dbReference type="Pfam" id="PF12802">
    <property type="entry name" value="MarR_2"/>
    <property type="match status" value="1"/>
</dbReference>
<dbReference type="InterPro" id="IPR036390">
    <property type="entry name" value="WH_DNA-bd_sf"/>
</dbReference>
<dbReference type="PROSITE" id="PS50995">
    <property type="entry name" value="HTH_MARR_2"/>
    <property type="match status" value="1"/>
</dbReference>
<accession>A0A410P6W7</accession>
<evidence type="ECO:0000259" key="1">
    <source>
        <dbReference type="PROSITE" id="PS50995"/>
    </source>
</evidence>
<dbReference type="KEGG" id="vai:BU251_08780"/>
<keyword evidence="3" id="KW-1185">Reference proteome</keyword>
<dbReference type="SMART" id="SM00347">
    <property type="entry name" value="HTH_MARR"/>
    <property type="match status" value="1"/>
</dbReference>
<dbReference type="Gene3D" id="1.10.10.10">
    <property type="entry name" value="Winged helix-like DNA-binding domain superfamily/Winged helix DNA-binding domain"/>
    <property type="match status" value="1"/>
</dbReference>
<evidence type="ECO:0000313" key="2">
    <source>
        <dbReference type="EMBL" id="QAT17808.1"/>
    </source>
</evidence>
<dbReference type="SUPFAM" id="SSF46785">
    <property type="entry name" value="Winged helix' DNA-binding domain"/>
    <property type="match status" value="1"/>
</dbReference>
<dbReference type="InterPro" id="IPR039422">
    <property type="entry name" value="MarR/SlyA-like"/>
</dbReference>
<reference evidence="2 3" key="1">
    <citation type="submission" date="2017-01" db="EMBL/GenBank/DDBJ databases">
        <title>First insights into the biology of 'candidatus Vampirococcus archaeovorus'.</title>
        <authorList>
            <person name="Kizina J."/>
            <person name="Jordan S."/>
            <person name="Stueber K."/>
            <person name="Reinhardt R."/>
            <person name="Harder J."/>
        </authorList>
    </citation>
    <scope>NUCLEOTIDE SEQUENCE [LARGE SCALE GENOMIC DNA]</scope>
    <source>
        <strain evidence="2 3">LiM</strain>
    </source>
</reference>
<dbReference type="PANTHER" id="PTHR33164:SF89">
    <property type="entry name" value="MARR FAMILY REGULATORY PROTEIN"/>
    <property type="match status" value="1"/>
</dbReference>
<sequence length="149" mass="17571">MFERPYYLKLSELLQRLMRSLHVHTKRYFLSQKISFLEFQILNFLSSGKPSEMNKIKKELSVSGAFATNLVDRLVERKLVVRHRTEKDRRKVTVALTDKGRYYLAKLEKHRKRFLETLVNGLKEKDKKIMERGISILVDSLESMGSSHV</sequence>
<gene>
    <name evidence="2" type="ORF">BU251_08780</name>
</gene>
<dbReference type="Proteomes" id="UP000287243">
    <property type="component" value="Chromosome"/>
</dbReference>
<protein>
    <recommendedName>
        <fullName evidence="1">HTH marR-type domain-containing protein</fullName>
    </recommendedName>
</protein>
<dbReference type="PANTHER" id="PTHR33164">
    <property type="entry name" value="TRANSCRIPTIONAL REGULATOR, MARR FAMILY"/>
    <property type="match status" value="1"/>
</dbReference>
<feature type="domain" description="HTH marR-type" evidence="1">
    <location>
        <begin position="7"/>
        <end position="146"/>
    </location>
</feature>